<organism evidence="3 4">
    <name type="scientific">Ensete ventricosum</name>
    <name type="common">Abyssinian banana</name>
    <name type="synonym">Musa ensete</name>
    <dbReference type="NCBI Taxonomy" id="4639"/>
    <lineage>
        <taxon>Eukaryota</taxon>
        <taxon>Viridiplantae</taxon>
        <taxon>Streptophyta</taxon>
        <taxon>Embryophyta</taxon>
        <taxon>Tracheophyta</taxon>
        <taxon>Spermatophyta</taxon>
        <taxon>Magnoliopsida</taxon>
        <taxon>Liliopsida</taxon>
        <taxon>Zingiberales</taxon>
        <taxon>Musaceae</taxon>
        <taxon>Ensete</taxon>
    </lineage>
</organism>
<comment type="caution">
    <text evidence="3">The sequence shown here is derived from an EMBL/GenBank/DDBJ whole genome shotgun (WGS) entry which is preliminary data.</text>
</comment>
<dbReference type="AlphaFoldDB" id="A0A426ZW75"/>
<proteinExistence type="predicted"/>
<dbReference type="Pfam" id="PF03634">
    <property type="entry name" value="TCP"/>
    <property type="match status" value="2"/>
</dbReference>
<dbReference type="Proteomes" id="UP000287651">
    <property type="component" value="Unassembled WGS sequence"/>
</dbReference>
<dbReference type="EMBL" id="AMZH03004765">
    <property type="protein sequence ID" value="RRT68203.1"/>
    <property type="molecule type" value="Genomic_DNA"/>
</dbReference>
<accession>A0A426ZW75</accession>
<feature type="domain" description="TCP" evidence="2">
    <location>
        <begin position="155"/>
        <end position="188"/>
    </location>
</feature>
<sequence>MIPILISGVVRGLYKGIQERKVRSPNPTPHLKAAADKITVDAGDEPSPPPHMDASPAIATAEREEDSSNCGGEDKRNVGVSMTTYRVVLFLKLNRDLGPKSNSETMEWLLRYRIWEITLDIDASHKIAAGRMHSGEGSSNSGGEDKDWLRNVVPMTAKGAAMFLKLGRDLGHKFNGGTMEWLLQLPRPSLMDDDDDESIDGDGSTMPPFPVSPKRAPTFFAVGRDLGHKSNSETLFWMLRQALTAEDFDMLVAAAATT</sequence>
<evidence type="ECO:0000313" key="3">
    <source>
        <dbReference type="EMBL" id="RRT68203.1"/>
    </source>
</evidence>
<evidence type="ECO:0000313" key="4">
    <source>
        <dbReference type="Proteomes" id="UP000287651"/>
    </source>
</evidence>
<gene>
    <name evidence="3" type="ORF">B296_00019498</name>
</gene>
<evidence type="ECO:0000259" key="2">
    <source>
        <dbReference type="Pfam" id="PF03634"/>
    </source>
</evidence>
<name>A0A426ZW75_ENSVE</name>
<evidence type="ECO:0000256" key="1">
    <source>
        <dbReference type="SAM" id="MobiDB-lite"/>
    </source>
</evidence>
<feature type="domain" description="TCP" evidence="2">
    <location>
        <begin position="215"/>
        <end position="244"/>
    </location>
</feature>
<reference evidence="3 4" key="1">
    <citation type="journal article" date="2014" name="Agronomy (Basel)">
        <title>A Draft Genome Sequence for Ensete ventricosum, the Drought-Tolerant Tree Against Hunger.</title>
        <authorList>
            <person name="Harrison J."/>
            <person name="Moore K.A."/>
            <person name="Paszkiewicz K."/>
            <person name="Jones T."/>
            <person name="Grant M."/>
            <person name="Ambacheew D."/>
            <person name="Muzemil S."/>
            <person name="Studholme D.J."/>
        </authorList>
    </citation>
    <scope>NUCLEOTIDE SEQUENCE [LARGE SCALE GENOMIC DNA]</scope>
</reference>
<dbReference type="InterPro" id="IPR017887">
    <property type="entry name" value="TF_TCP_subgr"/>
</dbReference>
<protein>
    <recommendedName>
        <fullName evidence="2">TCP domain-containing protein</fullName>
    </recommendedName>
</protein>
<feature type="region of interest" description="Disordered" evidence="1">
    <location>
        <begin position="40"/>
        <end position="76"/>
    </location>
</feature>